<dbReference type="Gene3D" id="3.90.25.10">
    <property type="entry name" value="UDP-galactose 4-epimerase, domain 1"/>
    <property type="match status" value="1"/>
</dbReference>
<dbReference type="PANTHER" id="PTHR10491">
    <property type="entry name" value="DTDP-4-DEHYDRORHAMNOSE REDUCTASE"/>
    <property type="match status" value="1"/>
</dbReference>
<reference evidence="4 5" key="1">
    <citation type="journal article" date="2015" name="Nature">
        <title>rRNA introns, odd ribosomes, and small enigmatic genomes across a large radiation of phyla.</title>
        <authorList>
            <person name="Brown C.T."/>
            <person name="Hug L.A."/>
            <person name="Thomas B.C."/>
            <person name="Sharon I."/>
            <person name="Castelle C.J."/>
            <person name="Singh A."/>
            <person name="Wilkins M.J."/>
            <person name="Williams K.H."/>
            <person name="Banfield J.F."/>
        </authorList>
    </citation>
    <scope>NUCLEOTIDE SEQUENCE [LARGE SCALE GENOMIC DNA]</scope>
</reference>
<accession>A0A0G0TTT1</accession>
<dbReference type="InterPro" id="IPR036291">
    <property type="entry name" value="NAD(P)-bd_dom_sf"/>
</dbReference>
<dbReference type="GO" id="GO:0019305">
    <property type="term" value="P:dTDP-rhamnose biosynthetic process"/>
    <property type="evidence" value="ECO:0007669"/>
    <property type="project" value="UniProtKB-UniPathway"/>
</dbReference>
<organism evidence="4 5">
    <name type="scientific">Candidatus Woesebacteria bacterium GW2011_GWB1_40_12</name>
    <dbReference type="NCBI Taxonomy" id="1618576"/>
    <lineage>
        <taxon>Bacteria</taxon>
        <taxon>Candidatus Woeseibacteriota</taxon>
    </lineage>
</organism>
<dbReference type="Proteomes" id="UP000034215">
    <property type="component" value="Unassembled WGS sequence"/>
</dbReference>
<dbReference type="GO" id="GO:0005829">
    <property type="term" value="C:cytosol"/>
    <property type="evidence" value="ECO:0007669"/>
    <property type="project" value="TreeGrafter"/>
</dbReference>
<dbReference type="InterPro" id="IPR005913">
    <property type="entry name" value="dTDP_dehydrorham_reduct"/>
</dbReference>
<feature type="domain" description="RmlD-like substrate binding" evidence="3">
    <location>
        <begin position="6"/>
        <end position="282"/>
    </location>
</feature>
<sequence>MRIIKYLLIGNKGQLGRSFEKYFGEVGAEYKGVDAEEMDVTDMQSVSKVFDEEPPQIVINCAAYNLVENAEKEPEPAYKVNRDGVGNVAEMCKKHGSFLVHYGTNHVFNGTKGLPYVEEDKTNPLNEYAKSKLAGEYLVKEKLPLNHLILRTSWLYGEGNQNFIYKFLKRCHEGQELVGVVDEFATPTSTRLLVDLTIQCLEKNLKGLYHAVNSGTASRWDWANEILNAVGENRQVKKVEVGYFKLTAKLPKDSTLSNKKISKDLGIEIPRWEDELSNFISDQAYLDFKL</sequence>
<dbReference type="PANTHER" id="PTHR10491:SF4">
    <property type="entry name" value="METHIONINE ADENOSYLTRANSFERASE 2 SUBUNIT BETA"/>
    <property type="match status" value="1"/>
</dbReference>
<dbReference type="Gene3D" id="3.40.50.720">
    <property type="entry name" value="NAD(P)-binding Rossmann-like Domain"/>
    <property type="match status" value="1"/>
</dbReference>
<dbReference type="UniPathway" id="UPA00124"/>
<gene>
    <name evidence="4" type="ORF">UT76_C0035G0007</name>
</gene>
<comment type="pathway">
    <text evidence="2">Carbohydrate biosynthesis; dTDP-L-rhamnose biosynthesis.</text>
</comment>
<dbReference type="CDD" id="cd05254">
    <property type="entry name" value="dTDP_HR_like_SDR_e"/>
    <property type="match status" value="1"/>
</dbReference>
<protein>
    <recommendedName>
        <fullName evidence="2">dTDP-4-dehydrorhamnose reductase</fullName>
        <ecNumber evidence="2">1.1.1.133</ecNumber>
    </recommendedName>
</protein>
<proteinExistence type="inferred from homology"/>
<dbReference type="SUPFAM" id="SSF51735">
    <property type="entry name" value="NAD(P)-binding Rossmann-fold domains"/>
    <property type="match status" value="1"/>
</dbReference>
<dbReference type="Pfam" id="PF04321">
    <property type="entry name" value="RmlD_sub_bind"/>
    <property type="match status" value="1"/>
</dbReference>
<evidence type="ECO:0000259" key="3">
    <source>
        <dbReference type="Pfam" id="PF04321"/>
    </source>
</evidence>
<comment type="caution">
    <text evidence="4">The sequence shown here is derived from an EMBL/GenBank/DDBJ whole genome shotgun (WGS) entry which is preliminary data.</text>
</comment>
<comment type="function">
    <text evidence="2">Catalyzes the reduction of dTDP-6-deoxy-L-lyxo-4-hexulose to yield dTDP-L-rhamnose.</text>
</comment>
<evidence type="ECO:0000256" key="2">
    <source>
        <dbReference type="RuleBase" id="RU364082"/>
    </source>
</evidence>
<evidence type="ECO:0000313" key="4">
    <source>
        <dbReference type="EMBL" id="KKR41297.1"/>
    </source>
</evidence>
<dbReference type="EMBL" id="LBYA01000035">
    <property type="protein sequence ID" value="KKR41297.1"/>
    <property type="molecule type" value="Genomic_DNA"/>
</dbReference>
<name>A0A0G0TTT1_9BACT</name>
<keyword evidence="2" id="KW-0521">NADP</keyword>
<keyword evidence="2" id="KW-0560">Oxidoreductase</keyword>
<dbReference type="InterPro" id="IPR029903">
    <property type="entry name" value="RmlD-like-bd"/>
</dbReference>
<evidence type="ECO:0000313" key="5">
    <source>
        <dbReference type="Proteomes" id="UP000034215"/>
    </source>
</evidence>
<dbReference type="EC" id="1.1.1.133" evidence="2"/>
<comment type="similarity">
    <text evidence="1 2">Belongs to the dTDP-4-dehydrorhamnose reductase family.</text>
</comment>
<dbReference type="NCBIfam" id="TIGR01214">
    <property type="entry name" value="rmlD"/>
    <property type="match status" value="1"/>
</dbReference>
<dbReference type="AlphaFoldDB" id="A0A0G0TTT1"/>
<dbReference type="PATRIC" id="fig|1618576.3.peg.568"/>
<evidence type="ECO:0000256" key="1">
    <source>
        <dbReference type="ARBA" id="ARBA00010944"/>
    </source>
</evidence>
<dbReference type="GO" id="GO:0008831">
    <property type="term" value="F:dTDP-4-dehydrorhamnose reductase activity"/>
    <property type="evidence" value="ECO:0007669"/>
    <property type="project" value="UniProtKB-EC"/>
</dbReference>